<feature type="transmembrane region" description="Helical" evidence="1">
    <location>
        <begin position="92"/>
        <end position="111"/>
    </location>
</feature>
<keyword evidence="1" id="KW-0812">Transmembrane</keyword>
<proteinExistence type="predicted"/>
<reference evidence="3 4" key="1">
    <citation type="submission" date="2021-08" db="EMBL/GenBank/DDBJ databases">
        <title>Devosia salina sp. nov., isolated from the South China Sea sediment.</title>
        <authorList>
            <person name="Zhou Z."/>
        </authorList>
    </citation>
    <scope>NUCLEOTIDE SEQUENCE [LARGE SCALE GENOMIC DNA]</scope>
    <source>
        <strain evidence="3 4">SCS-3</strain>
    </source>
</reference>
<evidence type="ECO:0000313" key="3">
    <source>
        <dbReference type="EMBL" id="QYO78219.1"/>
    </source>
</evidence>
<dbReference type="Proteomes" id="UP000825799">
    <property type="component" value="Chromosome"/>
</dbReference>
<feature type="transmembrane region" description="Helical" evidence="1">
    <location>
        <begin position="51"/>
        <end position="72"/>
    </location>
</feature>
<keyword evidence="1" id="KW-0472">Membrane</keyword>
<accession>A0ABX8WKD7</accession>
<keyword evidence="4" id="KW-1185">Reference proteome</keyword>
<dbReference type="PANTHER" id="PTHR37810:SF5">
    <property type="entry name" value="IMMUNITY PROTEIN SDPI"/>
    <property type="match status" value="1"/>
</dbReference>
<dbReference type="Pfam" id="PF13630">
    <property type="entry name" value="SdpI"/>
    <property type="match status" value="1"/>
</dbReference>
<evidence type="ECO:0000313" key="4">
    <source>
        <dbReference type="Proteomes" id="UP000825799"/>
    </source>
</evidence>
<feature type="transmembrane region" description="Helical" evidence="1">
    <location>
        <begin position="12"/>
        <end position="31"/>
    </location>
</feature>
<organism evidence="3 4">
    <name type="scientific">Devosia salina</name>
    <dbReference type="NCBI Taxonomy" id="2860336"/>
    <lineage>
        <taxon>Bacteria</taxon>
        <taxon>Pseudomonadati</taxon>
        <taxon>Pseudomonadota</taxon>
        <taxon>Alphaproteobacteria</taxon>
        <taxon>Hyphomicrobiales</taxon>
        <taxon>Devosiaceae</taxon>
        <taxon>Devosia</taxon>
    </lineage>
</organism>
<feature type="transmembrane region" description="Helical" evidence="1">
    <location>
        <begin position="157"/>
        <end position="183"/>
    </location>
</feature>
<dbReference type="Pfam" id="PF07853">
    <property type="entry name" value="DUF1648"/>
    <property type="match status" value="1"/>
</dbReference>
<evidence type="ECO:0000259" key="2">
    <source>
        <dbReference type="Pfam" id="PF07853"/>
    </source>
</evidence>
<gene>
    <name evidence="3" type="ORF">K1X15_06580</name>
</gene>
<dbReference type="InterPro" id="IPR026272">
    <property type="entry name" value="SdpI"/>
</dbReference>
<feature type="domain" description="DUF1648" evidence="2">
    <location>
        <begin position="31"/>
        <end position="61"/>
    </location>
</feature>
<dbReference type="EMBL" id="CP080590">
    <property type="protein sequence ID" value="QYO78219.1"/>
    <property type="molecule type" value="Genomic_DNA"/>
</dbReference>
<evidence type="ECO:0000256" key="1">
    <source>
        <dbReference type="SAM" id="Phobius"/>
    </source>
</evidence>
<dbReference type="PIRSF" id="PIRSF038959">
    <property type="entry name" value="SdpI"/>
    <property type="match status" value="1"/>
</dbReference>
<keyword evidence="1" id="KW-1133">Transmembrane helix</keyword>
<dbReference type="InterPro" id="IPR025962">
    <property type="entry name" value="SdpI/YhfL"/>
</dbReference>
<feature type="transmembrane region" description="Helical" evidence="1">
    <location>
        <begin position="189"/>
        <end position="213"/>
    </location>
</feature>
<sequence>MTSKPILNTLNRGLLVAVAIVTIAGFFLVPLDVSLPIHWNINGEPDNFAPAPLAMLLPAVMAALVVGLLLILRPAGLRRDFEAGRHAIDAAISIVLALAVLLGGATIAIGKGISVDMVRLIAFAMGAMLLVLGNYLPKTQPNWIAGLRLPWTLRDPANWRLTHLWTGRLMMLGGVTALVAAAINPAPAVLLLAVLGCILLPLLAGIAISYTAARSRG</sequence>
<dbReference type="InterPro" id="IPR012867">
    <property type="entry name" value="DUF1648"/>
</dbReference>
<dbReference type="PANTHER" id="PTHR37810">
    <property type="entry name" value="IMMUNITY PROTEIN SDPI"/>
    <property type="match status" value="1"/>
</dbReference>
<dbReference type="RefSeq" id="WP_220306698.1">
    <property type="nucleotide sequence ID" value="NZ_CP080590.1"/>
</dbReference>
<name>A0ABX8WKD7_9HYPH</name>
<protein>
    <submittedName>
        <fullName evidence="3">SdpI family protein</fullName>
    </submittedName>
</protein>
<feature type="transmembrane region" description="Helical" evidence="1">
    <location>
        <begin position="117"/>
        <end position="136"/>
    </location>
</feature>